<keyword evidence="3 7" id="KW-1003">Cell membrane</keyword>
<evidence type="ECO:0000313" key="9">
    <source>
        <dbReference type="Proteomes" id="UP000054976"/>
    </source>
</evidence>
<dbReference type="NCBIfam" id="TIGR01398">
    <property type="entry name" value="FlhA"/>
    <property type="match status" value="1"/>
</dbReference>
<dbReference type="InterPro" id="IPR042193">
    <property type="entry name" value="FHIPEP_3"/>
</dbReference>
<feature type="transmembrane region" description="Helical" evidence="7">
    <location>
        <begin position="106"/>
        <end position="129"/>
    </location>
</feature>
<keyword evidence="7" id="KW-1006">Bacterial flagellum protein export</keyword>
<keyword evidence="8" id="KW-0969">Cilium</keyword>
<dbReference type="Proteomes" id="UP000054976">
    <property type="component" value="Unassembled WGS sequence"/>
</dbReference>
<keyword evidence="7" id="KW-0813">Transport</keyword>
<dbReference type="PANTHER" id="PTHR30161">
    <property type="entry name" value="FLAGELLAR EXPORT PROTEIN, MEMBRANE FLHA SUBUNIT-RELATED"/>
    <property type="match status" value="1"/>
</dbReference>
<keyword evidence="5 7" id="KW-1133">Transmembrane helix</keyword>
<dbReference type="GO" id="GO:0009306">
    <property type="term" value="P:protein secretion"/>
    <property type="evidence" value="ECO:0007669"/>
    <property type="project" value="InterPro"/>
</dbReference>
<dbReference type="Gene3D" id="3.40.30.60">
    <property type="entry name" value="FHIPEP family, domain 1"/>
    <property type="match status" value="1"/>
</dbReference>
<feature type="transmembrane region" description="Helical" evidence="7">
    <location>
        <begin position="198"/>
        <end position="219"/>
    </location>
</feature>
<reference evidence="9" key="1">
    <citation type="submission" date="2016-01" db="EMBL/GenBank/DDBJ databases">
        <title>Draft genome sequence of Thermodesulfovibrio aggregans strain TGE-P1.</title>
        <authorList>
            <person name="Sekiguchi Y."/>
            <person name="Ohashi A."/>
            <person name="Matsuura N."/>
            <person name="Tourlousse M.D."/>
        </authorList>
    </citation>
    <scope>NUCLEOTIDE SEQUENCE [LARGE SCALE GENOMIC DNA]</scope>
    <source>
        <strain evidence="9">TGE-P1</strain>
    </source>
</reference>
<keyword evidence="8" id="KW-0282">Flagellum</keyword>
<dbReference type="InterPro" id="IPR001712">
    <property type="entry name" value="T3SS_FHIPEP"/>
</dbReference>
<comment type="function">
    <text evidence="7">Required for formation of the rod structure of the flagellar apparatus. Together with FliI and FliH, may constitute the export apparatus of flagellin.</text>
</comment>
<evidence type="ECO:0000256" key="3">
    <source>
        <dbReference type="ARBA" id="ARBA00022475"/>
    </source>
</evidence>
<dbReference type="PIRSF" id="PIRSF005419">
    <property type="entry name" value="FlhA"/>
    <property type="match status" value="1"/>
</dbReference>
<comment type="similarity">
    <text evidence="2 7">Belongs to the FHIPEP (flagella/HR/invasion proteins export pore) family.</text>
</comment>
<dbReference type="GO" id="GO:0044780">
    <property type="term" value="P:bacterial-type flagellum assembly"/>
    <property type="evidence" value="ECO:0007669"/>
    <property type="project" value="InterPro"/>
</dbReference>
<dbReference type="GO" id="GO:0005886">
    <property type="term" value="C:plasma membrane"/>
    <property type="evidence" value="ECO:0007669"/>
    <property type="project" value="UniProtKB-SubCell"/>
</dbReference>
<keyword evidence="9" id="KW-1185">Reference proteome</keyword>
<feature type="transmembrane region" description="Helical" evidence="7">
    <location>
        <begin position="35"/>
        <end position="54"/>
    </location>
</feature>
<dbReference type="OrthoDB" id="9759185at2"/>
<dbReference type="InterPro" id="IPR025505">
    <property type="entry name" value="FHIPEP_CS"/>
</dbReference>
<name>A0A0U9HPX3_9BACT</name>
<dbReference type="EMBL" id="BCNO01000001">
    <property type="protein sequence ID" value="GAQ94226.1"/>
    <property type="molecule type" value="Genomic_DNA"/>
</dbReference>
<evidence type="ECO:0000256" key="2">
    <source>
        <dbReference type="ARBA" id="ARBA00008835"/>
    </source>
</evidence>
<gene>
    <name evidence="7" type="primary">flhA</name>
    <name evidence="8" type="ORF">TAGGR_1405</name>
</gene>
<comment type="subcellular location">
    <subcellularLocation>
        <location evidence="1 7">Cell membrane</location>
        <topology evidence="1 7">Multi-pass membrane protein</topology>
    </subcellularLocation>
</comment>
<dbReference type="Gene3D" id="1.10.8.540">
    <property type="entry name" value="FHIPEP family, domain 3"/>
    <property type="match status" value="1"/>
</dbReference>
<keyword evidence="4 7" id="KW-0812">Transmembrane</keyword>
<accession>A0A0U9HPX3</accession>
<keyword evidence="7" id="KW-1005">Bacterial flagellum biogenesis</keyword>
<dbReference type="Gene3D" id="3.40.50.12790">
    <property type="entry name" value="FHIPEP family, domain 4"/>
    <property type="match status" value="1"/>
</dbReference>
<dbReference type="InterPro" id="IPR042196">
    <property type="entry name" value="FHIPEP_4"/>
</dbReference>
<organism evidence="8 9">
    <name type="scientific">Thermodesulfovibrio aggregans</name>
    <dbReference type="NCBI Taxonomy" id="86166"/>
    <lineage>
        <taxon>Bacteria</taxon>
        <taxon>Pseudomonadati</taxon>
        <taxon>Nitrospirota</taxon>
        <taxon>Thermodesulfovibrionia</taxon>
        <taxon>Thermodesulfovibrionales</taxon>
        <taxon>Thermodesulfovibrionaceae</taxon>
        <taxon>Thermodesulfovibrio</taxon>
    </lineage>
</organism>
<dbReference type="AlphaFoldDB" id="A0A0U9HPX3"/>
<keyword evidence="6 7" id="KW-0472">Membrane</keyword>
<proteinExistence type="inferred from homology"/>
<protein>
    <recommendedName>
        <fullName evidence="7">Flagellar biosynthesis protein FlhA</fullName>
    </recommendedName>
</protein>
<evidence type="ECO:0000256" key="7">
    <source>
        <dbReference type="RuleBase" id="RU364093"/>
    </source>
</evidence>
<dbReference type="PROSITE" id="PS00994">
    <property type="entry name" value="FHIPEP"/>
    <property type="match status" value="1"/>
</dbReference>
<evidence type="ECO:0000256" key="1">
    <source>
        <dbReference type="ARBA" id="ARBA00004651"/>
    </source>
</evidence>
<dbReference type="InterPro" id="IPR006301">
    <property type="entry name" value="FlhA"/>
</dbReference>
<evidence type="ECO:0000256" key="4">
    <source>
        <dbReference type="ARBA" id="ARBA00022692"/>
    </source>
</evidence>
<dbReference type="PANTHER" id="PTHR30161:SF1">
    <property type="entry name" value="FLAGELLAR BIOSYNTHESIS PROTEIN FLHA-RELATED"/>
    <property type="match status" value="1"/>
</dbReference>
<dbReference type="STRING" id="86166.TAGGR_1405"/>
<keyword evidence="8" id="KW-0966">Cell projection</keyword>
<comment type="caution">
    <text evidence="8">The sequence shown here is derived from an EMBL/GenBank/DDBJ whole genome shotgun (WGS) entry which is preliminary data.</text>
</comment>
<evidence type="ECO:0000256" key="6">
    <source>
        <dbReference type="ARBA" id="ARBA00023136"/>
    </source>
</evidence>
<comment type="caution">
    <text evidence="7">Lacks conserved residue(s) required for the propagation of feature annotation.</text>
</comment>
<keyword evidence="7" id="KW-0653">Protein transport</keyword>
<dbReference type="Pfam" id="PF00771">
    <property type="entry name" value="FHIPEP"/>
    <property type="match status" value="1"/>
</dbReference>
<dbReference type="InterPro" id="IPR042194">
    <property type="entry name" value="FHIPEP_1"/>
</dbReference>
<evidence type="ECO:0000313" key="8">
    <source>
        <dbReference type="EMBL" id="GAQ94226.1"/>
    </source>
</evidence>
<evidence type="ECO:0000256" key="5">
    <source>
        <dbReference type="ARBA" id="ARBA00022989"/>
    </source>
</evidence>
<feature type="transmembrane region" description="Helical" evidence="7">
    <location>
        <begin position="12"/>
        <end position="29"/>
    </location>
</feature>
<sequence>MNIMNYIRSDVLVAVGIILILIFMIVPIPPFLLDLSLTMSITLSILIILVASYVRKPLDFSVFPSILLIATLLRLSLNIASTRLILTRGELGTEAAGKVIKAFGEFVVSGNFVVGLIVFLILVIINFIVITKGAGRIAEVSARFTLDAMPGKQMSIDADLNAGLIDEKEARRRREEISREADFYGAMDGASKFIRGDAIAAIIIMIINIIGGILIGVLQKGMSIGDAVQTYVILTIGDGLAAQVPALITSTAAGIVVSRAATESNLGQDILNQLFKNPKTLATASGVLLLLGLIPGLPHLPFIIIAVVSGAIAYLMITKERKEKEVLPPPPAEEKPITMEAQLESLLRVDPISLEIGYNLIPLVEGESSLVERIRSLRKQIAMEMGYIVPSIHIKDNLMLKPSQYSILIKGVEIATSEIIPGRFLAIGAKPSQELEGIPTKDPAFGVDALWIEQKDVSKAQMLGFTVVDAPSVIVTHLREILKNYGYELLGKQETQRLLDNLAKTHPRVVDDLIPNLLSLSQVQKVLQNLLRERVSIKDLQTILESLAEYANVTKDPDILTEYVRQSLSRRITKSVQNPDGSITAILLDPSLEKTFIESLQTTPQGMIFAPDPVLMEKTVEKVKAVADEATIRGYQPVLICSQAIRRFIKRAMERVSPSLPVLSPQEISPGVKILMLATVKPD</sequence>
<dbReference type="PRINTS" id="PR00949">
    <property type="entry name" value="TYPE3IMAPROT"/>
</dbReference>